<dbReference type="EMBL" id="ASPP01040696">
    <property type="protein sequence ID" value="ETO00566.1"/>
    <property type="molecule type" value="Genomic_DNA"/>
</dbReference>
<keyword evidence="1" id="KW-1133">Transmembrane helix</keyword>
<reference evidence="2 3" key="1">
    <citation type="journal article" date="2013" name="Curr. Biol.">
        <title>The Genome of the Foraminiferan Reticulomyxa filosa.</title>
        <authorList>
            <person name="Glockner G."/>
            <person name="Hulsmann N."/>
            <person name="Schleicher M."/>
            <person name="Noegel A.A."/>
            <person name="Eichinger L."/>
            <person name="Gallinger C."/>
            <person name="Pawlowski J."/>
            <person name="Sierra R."/>
            <person name="Euteneuer U."/>
            <person name="Pillet L."/>
            <person name="Moustafa A."/>
            <person name="Platzer M."/>
            <person name="Groth M."/>
            <person name="Szafranski K."/>
            <person name="Schliwa M."/>
        </authorList>
    </citation>
    <scope>NUCLEOTIDE SEQUENCE [LARGE SCALE GENOMIC DNA]</scope>
</reference>
<name>X6LGR7_RETFI</name>
<proteinExistence type="predicted"/>
<keyword evidence="1" id="KW-0472">Membrane</keyword>
<evidence type="ECO:0000313" key="2">
    <source>
        <dbReference type="EMBL" id="ETO00566.1"/>
    </source>
</evidence>
<protein>
    <submittedName>
        <fullName evidence="2">Uncharacterized protein</fullName>
    </submittedName>
</protein>
<organism evidence="2 3">
    <name type="scientific">Reticulomyxa filosa</name>
    <dbReference type="NCBI Taxonomy" id="46433"/>
    <lineage>
        <taxon>Eukaryota</taxon>
        <taxon>Sar</taxon>
        <taxon>Rhizaria</taxon>
        <taxon>Retaria</taxon>
        <taxon>Foraminifera</taxon>
        <taxon>Monothalamids</taxon>
        <taxon>Reticulomyxidae</taxon>
        <taxon>Reticulomyxa</taxon>
    </lineage>
</organism>
<evidence type="ECO:0000256" key="1">
    <source>
        <dbReference type="SAM" id="Phobius"/>
    </source>
</evidence>
<sequence length="96" mass="11307">MKEKMFNNIRYIINAIAKLVYIIKLIFDFLFVQNLSCFKEQFGKILYCDKKKRIKGGNNFLKFFPFLLPIIWNNDSAIHFSDGDTNIDNILLALHS</sequence>
<comment type="caution">
    <text evidence="2">The sequence shown here is derived from an EMBL/GenBank/DDBJ whole genome shotgun (WGS) entry which is preliminary data.</text>
</comment>
<evidence type="ECO:0000313" key="3">
    <source>
        <dbReference type="Proteomes" id="UP000023152"/>
    </source>
</evidence>
<accession>X6LGR7</accession>
<dbReference type="AlphaFoldDB" id="X6LGR7"/>
<keyword evidence="3" id="KW-1185">Reference proteome</keyword>
<gene>
    <name evidence="2" type="ORF">RFI_36873</name>
</gene>
<feature type="transmembrane region" description="Helical" evidence="1">
    <location>
        <begin position="12"/>
        <end position="32"/>
    </location>
</feature>
<dbReference type="Proteomes" id="UP000023152">
    <property type="component" value="Unassembled WGS sequence"/>
</dbReference>
<keyword evidence="1" id="KW-0812">Transmembrane</keyword>